<accession>A0A7C3J5E2</accession>
<keyword evidence="13 17" id="KW-0479">Metal-binding</keyword>
<dbReference type="PROSITE" id="PS00370">
    <property type="entry name" value="PEP_ENZYMES_PHOS_SITE"/>
    <property type="match status" value="1"/>
</dbReference>
<feature type="binding site" evidence="19">
    <location>
        <begin position="454"/>
        <end position="455"/>
    </location>
    <ligand>
        <name>phosphoenolpyruvate</name>
        <dbReference type="ChEBI" id="CHEBI:58702"/>
    </ligand>
</feature>
<gene>
    <name evidence="25" type="primary">ptsP</name>
    <name evidence="25" type="ORF">ENS15_00830</name>
</gene>
<evidence type="ECO:0000313" key="25">
    <source>
        <dbReference type="EMBL" id="HFK23189.1"/>
    </source>
</evidence>
<evidence type="ECO:0000256" key="11">
    <source>
        <dbReference type="ARBA" id="ARBA00022679"/>
    </source>
</evidence>
<dbReference type="GO" id="GO:0046872">
    <property type="term" value="F:metal ion binding"/>
    <property type="evidence" value="ECO:0007669"/>
    <property type="project" value="UniProtKB-KW"/>
</dbReference>
<dbReference type="Pfam" id="PF05524">
    <property type="entry name" value="PEP-utilisers_N"/>
    <property type="match status" value="1"/>
</dbReference>
<evidence type="ECO:0000259" key="22">
    <source>
        <dbReference type="Pfam" id="PF00391"/>
    </source>
</evidence>
<keyword evidence="21" id="KW-0175">Coiled coil</keyword>
<feature type="coiled-coil region" evidence="21">
    <location>
        <begin position="36"/>
        <end position="67"/>
    </location>
</feature>
<evidence type="ECO:0000256" key="21">
    <source>
        <dbReference type="SAM" id="Coils"/>
    </source>
</evidence>
<dbReference type="PANTHER" id="PTHR46244">
    <property type="entry name" value="PHOSPHOENOLPYRUVATE-PROTEIN PHOSPHOTRANSFERASE"/>
    <property type="match status" value="1"/>
</dbReference>
<comment type="catalytic activity">
    <reaction evidence="1 17">
        <text>L-histidyl-[protein] + phosphoenolpyruvate = N(pros)-phospho-L-histidyl-[protein] + pyruvate</text>
        <dbReference type="Rhea" id="RHEA:23880"/>
        <dbReference type="Rhea" id="RHEA-COMP:9745"/>
        <dbReference type="Rhea" id="RHEA-COMP:9746"/>
        <dbReference type="ChEBI" id="CHEBI:15361"/>
        <dbReference type="ChEBI" id="CHEBI:29979"/>
        <dbReference type="ChEBI" id="CHEBI:58702"/>
        <dbReference type="ChEBI" id="CHEBI:64837"/>
        <dbReference type="EC" id="2.7.3.9"/>
    </reaction>
</comment>
<evidence type="ECO:0000256" key="4">
    <source>
        <dbReference type="ARBA" id="ARBA00004496"/>
    </source>
</evidence>
<dbReference type="InterPro" id="IPR040442">
    <property type="entry name" value="Pyrv_kinase-like_dom_sf"/>
</dbReference>
<dbReference type="GO" id="GO:0009401">
    <property type="term" value="P:phosphoenolpyruvate-dependent sugar phosphotransferase system"/>
    <property type="evidence" value="ECO:0007669"/>
    <property type="project" value="UniProtKB-KW"/>
</dbReference>
<evidence type="ECO:0000259" key="23">
    <source>
        <dbReference type="Pfam" id="PF02896"/>
    </source>
</evidence>
<keyword evidence="11 17" id="KW-0808">Transferase</keyword>
<evidence type="ECO:0000256" key="12">
    <source>
        <dbReference type="ARBA" id="ARBA00022683"/>
    </source>
</evidence>
<dbReference type="SUPFAM" id="SSF52009">
    <property type="entry name" value="Phosphohistidine domain"/>
    <property type="match status" value="1"/>
</dbReference>
<evidence type="ECO:0000256" key="2">
    <source>
        <dbReference type="ARBA" id="ARBA00001946"/>
    </source>
</evidence>
<evidence type="ECO:0000256" key="15">
    <source>
        <dbReference type="ARBA" id="ARBA00022842"/>
    </source>
</evidence>
<dbReference type="PRINTS" id="PR01736">
    <property type="entry name" value="PHPHTRNFRASE"/>
</dbReference>
<dbReference type="InterPro" id="IPR000121">
    <property type="entry name" value="PEP_util_C"/>
</dbReference>
<dbReference type="SUPFAM" id="SSF51621">
    <property type="entry name" value="Phosphoenolpyruvate/pyruvate domain"/>
    <property type="match status" value="1"/>
</dbReference>
<comment type="subcellular location">
    <subcellularLocation>
        <location evidence="4 17">Cytoplasm</location>
    </subcellularLocation>
</comment>
<feature type="binding site" evidence="19">
    <location>
        <position position="298"/>
    </location>
    <ligand>
        <name>phosphoenolpyruvate</name>
        <dbReference type="ChEBI" id="CHEBI:58702"/>
    </ligand>
</feature>
<feature type="binding site" evidence="20">
    <location>
        <position position="455"/>
    </location>
    <ligand>
        <name>Mg(2+)</name>
        <dbReference type="ChEBI" id="CHEBI:18420"/>
    </ligand>
</feature>
<evidence type="ECO:0000256" key="17">
    <source>
        <dbReference type="PIRNR" id="PIRNR000732"/>
    </source>
</evidence>
<dbReference type="InterPro" id="IPR023151">
    <property type="entry name" value="PEP_util_CS"/>
</dbReference>
<feature type="active site" description="Tele-phosphohistidine intermediate" evidence="18">
    <location>
        <position position="191"/>
    </location>
</feature>
<dbReference type="InterPro" id="IPR036637">
    <property type="entry name" value="Phosphohistidine_dom_sf"/>
</dbReference>
<dbReference type="Pfam" id="PF00391">
    <property type="entry name" value="PEP-utilizers"/>
    <property type="match status" value="1"/>
</dbReference>
<protein>
    <recommendedName>
        <fullName evidence="7 17">Phosphoenolpyruvate-protein phosphotransferase</fullName>
        <ecNumber evidence="6 17">2.7.3.9</ecNumber>
    </recommendedName>
    <alternativeName>
        <fullName evidence="16 17">Phosphotransferase system, enzyme I</fullName>
    </alternativeName>
</protein>
<dbReference type="Pfam" id="PF02896">
    <property type="entry name" value="PEP-utilizers_C"/>
    <property type="match status" value="1"/>
</dbReference>
<evidence type="ECO:0000256" key="20">
    <source>
        <dbReference type="PIRSR" id="PIRSR000732-3"/>
    </source>
</evidence>
<dbReference type="EC" id="2.7.3.9" evidence="6 17"/>
<feature type="domain" description="PEP-utilising enzyme mobile" evidence="22">
    <location>
        <begin position="158"/>
        <end position="227"/>
    </location>
</feature>
<keyword evidence="14 17" id="KW-0418">Kinase</keyword>
<dbReference type="EMBL" id="DSTT01000001">
    <property type="protein sequence ID" value="HFK23189.1"/>
    <property type="molecule type" value="Genomic_DNA"/>
</dbReference>
<dbReference type="InterPro" id="IPR008731">
    <property type="entry name" value="PTS_EIN"/>
</dbReference>
<evidence type="ECO:0000259" key="24">
    <source>
        <dbReference type="Pfam" id="PF05524"/>
    </source>
</evidence>
<dbReference type="PROSITE" id="PS00742">
    <property type="entry name" value="PEP_ENZYMES_2"/>
    <property type="match status" value="1"/>
</dbReference>
<sequence>MKSNKIFRGYPASPGLVKGKLKILSNKLEVVQEYDVVDTEKEVERFLKALEESKKELLKSKENIKDTVGNQYEDIFEAQILALEDKSVVEKSVKNIRETKKNAESVYKNVISEILDRMQKTDNKYLKERSFDIVDVMNRVLKKLKNRDEQSVETSDEIVIGAYNLTPTETMKFDKKKILGIVTESGGMTSHSSILARALSIPAVVNVKNFLSNVNDGDIVIVDGYTGTVIIDPDEDSEKTFKKRKEEYKNYNLKLLEMKDEESVTIDGRNIDLSANIELLEEIDEVKRYGGRGVGLFRTEFIFLEENGYPSVEKQENIYKKISEAISPDSVIIRTVDIGGDKPIYVRNKEENPFLGFRGIRVSLSNEKILKDQFKAILKASCKKNLKIMLPMVSKIDEVIKAKMVLDDVKKELFNQQIDFDKDIELGIMVEVPSAAILAEEFAKYVDFFSLGTNDLTQYTLAVDRNNTNISQYFDSLDPAVLKLIKFTIDAAHDANIWAGICGELSSDPIAVPILVGLGVDELSMSPIFIPEIKMILKQLSYEETKEIAKNALLLKSSDKVREYMKGIISEKFPNLIKYFLGEFYDR</sequence>
<dbReference type="NCBIfam" id="TIGR01417">
    <property type="entry name" value="PTS_I_fam"/>
    <property type="match status" value="1"/>
</dbReference>
<evidence type="ECO:0000256" key="19">
    <source>
        <dbReference type="PIRSR" id="PIRSR000732-2"/>
    </source>
</evidence>
<proteinExistence type="inferred from homology"/>
<dbReference type="GO" id="GO:0008965">
    <property type="term" value="F:phosphoenolpyruvate-protein phosphotransferase activity"/>
    <property type="evidence" value="ECO:0007669"/>
    <property type="project" value="UniProtKB-EC"/>
</dbReference>
<evidence type="ECO:0000256" key="5">
    <source>
        <dbReference type="ARBA" id="ARBA00007837"/>
    </source>
</evidence>
<feature type="domain" description="PEP-utilising enzyme C-terminal" evidence="23">
    <location>
        <begin position="258"/>
        <end position="540"/>
    </location>
</feature>
<dbReference type="InterPro" id="IPR006318">
    <property type="entry name" value="PTS_EI-like"/>
</dbReference>
<name>A0A7C3J5E2_UNCW3</name>
<keyword evidence="8 17" id="KW-0813">Transport</keyword>
<dbReference type="AlphaFoldDB" id="A0A7C3J5E2"/>
<evidence type="ECO:0000256" key="16">
    <source>
        <dbReference type="ARBA" id="ARBA00033235"/>
    </source>
</evidence>
<dbReference type="PANTHER" id="PTHR46244:SF3">
    <property type="entry name" value="PHOSPHOENOLPYRUVATE-PROTEIN PHOSPHOTRANSFERASE"/>
    <property type="match status" value="1"/>
</dbReference>
<evidence type="ECO:0000256" key="18">
    <source>
        <dbReference type="PIRSR" id="PIRSR000732-1"/>
    </source>
</evidence>
<evidence type="ECO:0000256" key="14">
    <source>
        <dbReference type="ARBA" id="ARBA00022777"/>
    </source>
</evidence>
<evidence type="ECO:0000256" key="8">
    <source>
        <dbReference type="ARBA" id="ARBA00022448"/>
    </source>
</evidence>
<comment type="function">
    <text evidence="3 17">General (non sugar-specific) component of the phosphoenolpyruvate-dependent sugar phosphotransferase system (sugar PTS). This major carbohydrate active-transport system catalyzes the phosphorylation of incoming sugar substrates concomitantly with their translocation across the cell membrane. Enzyme I transfers the phosphoryl group from phosphoenolpyruvate (PEP) to the phosphoryl carrier protein (HPr).</text>
</comment>
<dbReference type="Gene3D" id="1.10.274.10">
    <property type="entry name" value="PtsI, HPr-binding domain"/>
    <property type="match status" value="1"/>
</dbReference>
<dbReference type="PIRSF" id="PIRSF000732">
    <property type="entry name" value="PTS_enzyme_I"/>
    <property type="match status" value="1"/>
</dbReference>
<dbReference type="InterPro" id="IPR018274">
    <property type="entry name" value="PEP_util_AS"/>
</dbReference>
<keyword evidence="25" id="KW-0670">Pyruvate</keyword>
<evidence type="ECO:0000256" key="10">
    <source>
        <dbReference type="ARBA" id="ARBA00022597"/>
    </source>
</evidence>
<dbReference type="SUPFAM" id="SSF47831">
    <property type="entry name" value="Enzyme I of the PEP:sugar phosphotransferase system HPr-binding (sub)domain"/>
    <property type="match status" value="1"/>
</dbReference>
<feature type="binding site" evidence="19">
    <location>
        <position position="465"/>
    </location>
    <ligand>
        <name>phosphoenolpyruvate</name>
        <dbReference type="ChEBI" id="CHEBI:58702"/>
    </ligand>
</feature>
<comment type="cofactor">
    <cofactor evidence="2 17 20">
        <name>Mg(2+)</name>
        <dbReference type="ChEBI" id="CHEBI:18420"/>
    </cofactor>
</comment>
<dbReference type="Gene3D" id="3.20.20.60">
    <property type="entry name" value="Phosphoenolpyruvate-binding domains"/>
    <property type="match status" value="1"/>
</dbReference>
<dbReference type="InterPro" id="IPR050499">
    <property type="entry name" value="PEP-utilizing_PTS_enzyme"/>
</dbReference>
<organism evidence="25">
    <name type="scientific">candidate division WOR-3 bacterium</name>
    <dbReference type="NCBI Taxonomy" id="2052148"/>
    <lineage>
        <taxon>Bacteria</taxon>
        <taxon>Bacteria division WOR-3</taxon>
    </lineage>
</organism>
<feature type="binding site" evidence="19">
    <location>
        <position position="334"/>
    </location>
    <ligand>
        <name>phosphoenolpyruvate</name>
        <dbReference type="ChEBI" id="CHEBI:58702"/>
    </ligand>
</feature>
<evidence type="ECO:0000256" key="9">
    <source>
        <dbReference type="ARBA" id="ARBA00022490"/>
    </source>
</evidence>
<keyword evidence="9 17" id="KW-0963">Cytoplasm</keyword>
<evidence type="ECO:0000256" key="6">
    <source>
        <dbReference type="ARBA" id="ARBA00012232"/>
    </source>
</evidence>
<feature type="domain" description="Phosphotransferase system enzyme I N-terminal" evidence="24">
    <location>
        <begin position="8"/>
        <end position="129"/>
    </location>
</feature>
<feature type="active site" description="Proton donor" evidence="18">
    <location>
        <position position="502"/>
    </location>
</feature>
<evidence type="ECO:0000256" key="13">
    <source>
        <dbReference type="ARBA" id="ARBA00022723"/>
    </source>
</evidence>
<dbReference type="Gene3D" id="3.50.30.10">
    <property type="entry name" value="Phosphohistidine domain"/>
    <property type="match status" value="1"/>
</dbReference>
<keyword evidence="15 17" id="KW-0460">Magnesium</keyword>
<dbReference type="GO" id="GO:0016301">
    <property type="term" value="F:kinase activity"/>
    <property type="evidence" value="ECO:0007669"/>
    <property type="project" value="UniProtKB-KW"/>
</dbReference>
<dbReference type="InterPro" id="IPR036618">
    <property type="entry name" value="PtsI_HPr-bd_sf"/>
</dbReference>
<keyword evidence="12 17" id="KW-0598">Phosphotransferase system</keyword>
<dbReference type="InterPro" id="IPR015813">
    <property type="entry name" value="Pyrv/PenolPyrv_kinase-like_dom"/>
</dbReference>
<dbReference type="GO" id="GO:0005737">
    <property type="term" value="C:cytoplasm"/>
    <property type="evidence" value="ECO:0007669"/>
    <property type="project" value="UniProtKB-SubCell"/>
</dbReference>
<feature type="binding site" evidence="20">
    <location>
        <position position="431"/>
    </location>
    <ligand>
        <name>Mg(2+)</name>
        <dbReference type="ChEBI" id="CHEBI:18420"/>
    </ligand>
</feature>
<comment type="caution">
    <text evidence="25">The sequence shown here is derived from an EMBL/GenBank/DDBJ whole genome shotgun (WGS) entry which is preliminary data.</text>
</comment>
<keyword evidence="10 17" id="KW-0762">Sugar transport</keyword>
<reference evidence="25" key="1">
    <citation type="journal article" date="2020" name="mSystems">
        <title>Genome- and Community-Level Interaction Insights into Carbon Utilization and Element Cycling Functions of Hydrothermarchaeota in Hydrothermal Sediment.</title>
        <authorList>
            <person name="Zhou Z."/>
            <person name="Liu Y."/>
            <person name="Xu W."/>
            <person name="Pan J."/>
            <person name="Luo Z.H."/>
            <person name="Li M."/>
        </authorList>
    </citation>
    <scope>NUCLEOTIDE SEQUENCE [LARGE SCALE GENOMIC DNA]</scope>
    <source>
        <strain evidence="25">SpSt-464</strain>
    </source>
</reference>
<evidence type="ECO:0000256" key="1">
    <source>
        <dbReference type="ARBA" id="ARBA00000683"/>
    </source>
</evidence>
<evidence type="ECO:0000256" key="3">
    <source>
        <dbReference type="ARBA" id="ARBA00002728"/>
    </source>
</evidence>
<evidence type="ECO:0000256" key="7">
    <source>
        <dbReference type="ARBA" id="ARBA00016544"/>
    </source>
</evidence>
<dbReference type="InterPro" id="IPR024692">
    <property type="entry name" value="PTS_EI"/>
</dbReference>
<dbReference type="InterPro" id="IPR008279">
    <property type="entry name" value="PEP-util_enz_mobile_dom"/>
</dbReference>
<comment type="similarity">
    <text evidence="5 17">Belongs to the PEP-utilizing enzyme family.</text>
</comment>